<evidence type="ECO:0000256" key="2">
    <source>
        <dbReference type="ARBA" id="ARBA00023015"/>
    </source>
</evidence>
<dbReference type="GO" id="GO:0003677">
    <property type="term" value="F:DNA binding"/>
    <property type="evidence" value="ECO:0007669"/>
    <property type="project" value="UniProtKB-KW"/>
</dbReference>
<accession>G5J065</accession>
<keyword evidence="4" id="KW-0804">Transcription</keyword>
<dbReference type="InterPro" id="IPR036388">
    <property type="entry name" value="WH-like_DNA-bd_sf"/>
</dbReference>
<evidence type="ECO:0008006" key="7">
    <source>
        <dbReference type="Google" id="ProtNLM"/>
    </source>
</evidence>
<comment type="caution">
    <text evidence="5">The sequence shown here is derived from an EMBL/GenBank/DDBJ whole genome shotgun (WGS) entry which is preliminary data.</text>
</comment>
<sequence>MVVVLVSCLEHCPMSPLPEYRPQKLSLGTLETEILEIIWDFGQATVKQIHDHILADPERELAYASVTTVLNRLTKKGWLKCSKNNKAFTWEPLMSREQAKALQAYEQLQQFLAISNPDMVASFADSLDASSLERLEAIANRLQAIRRQRGTP</sequence>
<comment type="similarity">
    <text evidence="1">Belongs to the BlaI transcriptional regulatory family.</text>
</comment>
<dbReference type="PATRIC" id="fig|423471.3.peg.834"/>
<evidence type="ECO:0000256" key="1">
    <source>
        <dbReference type="ARBA" id="ARBA00011046"/>
    </source>
</evidence>
<dbReference type="EMBL" id="AESD01000146">
    <property type="protein sequence ID" value="EHJ14434.1"/>
    <property type="molecule type" value="Genomic_DNA"/>
</dbReference>
<evidence type="ECO:0000313" key="6">
    <source>
        <dbReference type="Proteomes" id="UP000003477"/>
    </source>
</evidence>
<dbReference type="SUPFAM" id="SSF46785">
    <property type="entry name" value="Winged helix' DNA-binding domain"/>
    <property type="match status" value="1"/>
</dbReference>
<organism evidence="5 6">
    <name type="scientific">Crocosphaera watsonii WH 0003</name>
    <dbReference type="NCBI Taxonomy" id="423471"/>
    <lineage>
        <taxon>Bacteria</taxon>
        <taxon>Bacillati</taxon>
        <taxon>Cyanobacteriota</taxon>
        <taxon>Cyanophyceae</taxon>
        <taxon>Oscillatoriophycideae</taxon>
        <taxon>Chroococcales</taxon>
        <taxon>Aphanothecaceae</taxon>
        <taxon>Crocosphaera</taxon>
    </lineage>
</organism>
<dbReference type="InterPro" id="IPR005650">
    <property type="entry name" value="BlaI_family"/>
</dbReference>
<protein>
    <recommendedName>
        <fullName evidence="7">Transcriptional regulator, MecI family</fullName>
    </recommendedName>
</protein>
<evidence type="ECO:0000256" key="4">
    <source>
        <dbReference type="ARBA" id="ARBA00023163"/>
    </source>
</evidence>
<evidence type="ECO:0000256" key="3">
    <source>
        <dbReference type="ARBA" id="ARBA00023125"/>
    </source>
</evidence>
<dbReference type="Proteomes" id="UP000003477">
    <property type="component" value="Unassembled WGS sequence"/>
</dbReference>
<dbReference type="PIRSF" id="PIRSF019455">
    <property type="entry name" value="CopR_AtkY"/>
    <property type="match status" value="1"/>
</dbReference>
<evidence type="ECO:0000313" key="5">
    <source>
        <dbReference type="EMBL" id="EHJ14434.1"/>
    </source>
</evidence>
<gene>
    <name evidence="5" type="ORF">CWATWH0003_0902</name>
</gene>
<keyword evidence="2" id="KW-0805">Transcription regulation</keyword>
<dbReference type="AlphaFoldDB" id="G5J065"/>
<dbReference type="Pfam" id="PF03965">
    <property type="entry name" value="Penicillinase_R"/>
    <property type="match status" value="1"/>
</dbReference>
<reference evidence="5 6" key="1">
    <citation type="journal article" date="2011" name="Front. Microbiol.">
        <title>Two Strains of Crocosphaera watsonii with Highly Conserved Genomes are Distinguished by Strain-Specific Features.</title>
        <authorList>
            <person name="Bench S.R."/>
            <person name="Ilikchyan I.N."/>
            <person name="Tripp H.J."/>
            <person name="Zehr J.P."/>
        </authorList>
    </citation>
    <scope>NUCLEOTIDE SEQUENCE [LARGE SCALE GENOMIC DNA]</scope>
    <source>
        <strain evidence="5 6">WH 0003</strain>
    </source>
</reference>
<proteinExistence type="inferred from homology"/>
<dbReference type="InterPro" id="IPR036390">
    <property type="entry name" value="WH_DNA-bd_sf"/>
</dbReference>
<dbReference type="GO" id="GO:0045892">
    <property type="term" value="P:negative regulation of DNA-templated transcription"/>
    <property type="evidence" value="ECO:0007669"/>
    <property type="project" value="InterPro"/>
</dbReference>
<name>G5J065_CROWT</name>
<keyword evidence="3" id="KW-0238">DNA-binding</keyword>
<dbReference type="Gene3D" id="1.10.10.10">
    <property type="entry name" value="Winged helix-like DNA-binding domain superfamily/Winged helix DNA-binding domain"/>
    <property type="match status" value="1"/>
</dbReference>